<proteinExistence type="predicted"/>
<reference evidence="1 2" key="1">
    <citation type="submission" date="2017-12" db="EMBL/GenBank/DDBJ databases">
        <title>Comparative genomics of Botrytis spp.</title>
        <authorList>
            <person name="Valero-Jimenez C.A."/>
            <person name="Tapia P."/>
            <person name="Veloso J."/>
            <person name="Silva-Moreno E."/>
            <person name="Staats M."/>
            <person name="Valdes J.H."/>
            <person name="Van Kan J.A.L."/>
        </authorList>
    </citation>
    <scope>NUCLEOTIDE SEQUENCE [LARGE SCALE GENOMIC DNA]</scope>
    <source>
        <strain evidence="1 2">MUCL3349</strain>
    </source>
</reference>
<dbReference type="Proteomes" id="UP000297280">
    <property type="component" value="Unassembled WGS sequence"/>
</dbReference>
<dbReference type="EMBL" id="PQXO01000184">
    <property type="protein sequence ID" value="TGO88097.1"/>
    <property type="molecule type" value="Genomic_DNA"/>
</dbReference>
<organism evidence="1 2">
    <name type="scientific">Botrytis porri</name>
    <dbReference type="NCBI Taxonomy" id="87229"/>
    <lineage>
        <taxon>Eukaryota</taxon>
        <taxon>Fungi</taxon>
        <taxon>Dikarya</taxon>
        <taxon>Ascomycota</taxon>
        <taxon>Pezizomycotina</taxon>
        <taxon>Leotiomycetes</taxon>
        <taxon>Helotiales</taxon>
        <taxon>Sclerotiniaceae</taxon>
        <taxon>Botrytis</taxon>
    </lineage>
</organism>
<comment type="caution">
    <text evidence="1">The sequence shown here is derived from an EMBL/GenBank/DDBJ whole genome shotgun (WGS) entry which is preliminary data.</text>
</comment>
<keyword evidence="2" id="KW-1185">Reference proteome</keyword>
<dbReference type="AlphaFoldDB" id="A0A4Z1KUB5"/>
<evidence type="ECO:0000313" key="2">
    <source>
        <dbReference type="Proteomes" id="UP000297280"/>
    </source>
</evidence>
<gene>
    <name evidence="1" type="ORF">BPOR_0184g00070</name>
</gene>
<evidence type="ECO:0000313" key="1">
    <source>
        <dbReference type="EMBL" id="TGO88097.1"/>
    </source>
</evidence>
<accession>A0A4Z1KUB5</accession>
<protein>
    <submittedName>
        <fullName evidence="1">Uncharacterized protein</fullName>
    </submittedName>
</protein>
<name>A0A4Z1KUB5_9HELO</name>
<sequence length="79" mass="9091">MTILTLKDENNNQFIDRKGFINIIRCVMYLEVEDNTAMHISYLQLQSVVEYLILLNSSPATVSFQKLLVQSRVKWAAVA</sequence>